<evidence type="ECO:0000256" key="6">
    <source>
        <dbReference type="ARBA" id="ARBA00022801"/>
    </source>
</evidence>
<feature type="signal peptide" evidence="10">
    <location>
        <begin position="1"/>
        <end position="23"/>
    </location>
</feature>
<evidence type="ECO:0000256" key="1">
    <source>
        <dbReference type="ARBA" id="ARBA00003174"/>
    </source>
</evidence>
<dbReference type="SUPFAM" id="SSF55486">
    <property type="entry name" value="Metalloproteases ('zincins'), catalytic domain"/>
    <property type="match status" value="1"/>
</dbReference>
<dbReference type="Pfam" id="PF05572">
    <property type="entry name" value="Peptidase_M43"/>
    <property type="match status" value="1"/>
</dbReference>
<dbReference type="VEuPathDB" id="FungiDB:FOMG_17685"/>
<comment type="similarity">
    <text evidence="2">Belongs to the peptidase M43B family.</text>
</comment>
<evidence type="ECO:0000256" key="3">
    <source>
        <dbReference type="ARBA" id="ARBA00022670"/>
    </source>
</evidence>
<sequence>MKLQIPLVPLLAVLNLASGPASASCGSNNPPEEALEAARSLDIDRQSTGMQVRSALHNSPREGFVIPTYLHVVESKEKAGLVTDKMLHDQAWMAVLNATYHPHNIQFILRNITRTINNKWAESYYTKDKGLALRQGRYDELNVFFESGLMTGDKSTSLCTFPVKDPVKTGEDGTPWAILDGCHVNPGTLPGGAGQPWNPDDNKGKLVTHEVGHWLGLLHPFQGQNCRGEGDFVDDTPAQWEVTNGGCPVGKDSCPDQPGLDSVHNYMDYADQDCQFEFTPGQEERMYHSFNTLRKGRNFDIHKLGPI</sequence>
<keyword evidence="4" id="KW-0479">Metal-binding</keyword>
<organism evidence="12 13">
    <name type="scientific">Fusarium oxysporum</name>
    <name type="common">Fusarium vascular wilt</name>
    <dbReference type="NCBI Taxonomy" id="5507"/>
    <lineage>
        <taxon>Eukaryota</taxon>
        <taxon>Fungi</taxon>
        <taxon>Dikarya</taxon>
        <taxon>Ascomycota</taxon>
        <taxon>Pezizomycotina</taxon>
        <taxon>Sordariomycetes</taxon>
        <taxon>Hypocreomycetidae</taxon>
        <taxon>Hypocreales</taxon>
        <taxon>Nectriaceae</taxon>
        <taxon>Fusarium</taxon>
        <taxon>Fusarium oxysporum species complex</taxon>
    </lineage>
</organism>
<dbReference type="PANTHER" id="PTHR47466">
    <property type="match status" value="1"/>
</dbReference>
<feature type="domain" description="Peptidase M43 pregnancy-associated plasma-A" evidence="11">
    <location>
        <begin position="200"/>
        <end position="288"/>
    </location>
</feature>
<evidence type="ECO:0000259" key="11">
    <source>
        <dbReference type="Pfam" id="PF05572"/>
    </source>
</evidence>
<dbReference type="Proteomes" id="UP000285084">
    <property type="component" value="Unassembled WGS sequence"/>
</dbReference>
<comment type="caution">
    <text evidence="12">The sequence shown here is derived from an EMBL/GenBank/DDBJ whole genome shotgun (WGS) entry which is preliminary data.</text>
</comment>
<protein>
    <recommendedName>
        <fullName evidence="11">Peptidase M43 pregnancy-associated plasma-A domain-containing protein</fullName>
    </recommendedName>
</protein>
<comment type="function">
    <text evidence="1">Secreted metalloproteinase that allows assimilation of proteinaceous substrates.</text>
</comment>
<keyword evidence="6" id="KW-0378">Hydrolase</keyword>
<evidence type="ECO:0000256" key="8">
    <source>
        <dbReference type="ARBA" id="ARBA00023049"/>
    </source>
</evidence>
<dbReference type="PANTHER" id="PTHR47466:SF1">
    <property type="entry name" value="METALLOPROTEASE MEP1 (AFU_ORTHOLOGUE AFUA_1G07730)-RELATED"/>
    <property type="match status" value="1"/>
</dbReference>
<keyword evidence="3" id="KW-0645">Protease</keyword>
<dbReference type="VEuPathDB" id="FungiDB:FOC4_g10003872"/>
<dbReference type="GO" id="GO:0008237">
    <property type="term" value="F:metallopeptidase activity"/>
    <property type="evidence" value="ECO:0007669"/>
    <property type="project" value="UniProtKB-KW"/>
</dbReference>
<dbReference type="InterPro" id="IPR008754">
    <property type="entry name" value="Peptidase_M43"/>
</dbReference>
<dbReference type="VEuPathDB" id="FungiDB:FOIG_09767"/>
<evidence type="ECO:0000256" key="10">
    <source>
        <dbReference type="SAM" id="SignalP"/>
    </source>
</evidence>
<evidence type="ECO:0000256" key="9">
    <source>
        <dbReference type="ARBA" id="ARBA00023157"/>
    </source>
</evidence>
<evidence type="ECO:0000256" key="5">
    <source>
        <dbReference type="ARBA" id="ARBA00022729"/>
    </source>
</evidence>
<name>A0A420MRA1_FUSOX</name>
<keyword evidence="9" id="KW-1015">Disulfide bond</keyword>
<dbReference type="VEuPathDB" id="FungiDB:FOC1_g10004106"/>
<evidence type="ECO:0000313" key="12">
    <source>
        <dbReference type="EMBL" id="RKK70530.1"/>
    </source>
</evidence>
<dbReference type="GO" id="GO:0046872">
    <property type="term" value="F:metal ion binding"/>
    <property type="evidence" value="ECO:0007669"/>
    <property type="project" value="UniProtKB-KW"/>
</dbReference>
<keyword evidence="8" id="KW-0482">Metalloprotease</keyword>
<dbReference type="PROSITE" id="PS51257">
    <property type="entry name" value="PROKAR_LIPOPROTEIN"/>
    <property type="match status" value="1"/>
</dbReference>
<reference evidence="12 13" key="1">
    <citation type="journal article" date="2018" name="Sci. Rep.">
        <title>Characterisation of pathogen-specific regions and novel effector candidates in Fusarium oxysporum f. sp. cepae.</title>
        <authorList>
            <person name="Armitage A.D."/>
            <person name="Taylor A."/>
            <person name="Sobczyk M.K."/>
            <person name="Baxter L."/>
            <person name="Greenfield B.P."/>
            <person name="Bates H.J."/>
            <person name="Wilson F."/>
            <person name="Jackson A.C."/>
            <person name="Ott S."/>
            <person name="Harrison R.J."/>
            <person name="Clarkson J.P."/>
        </authorList>
    </citation>
    <scope>NUCLEOTIDE SEQUENCE [LARGE SCALE GENOMIC DNA]</scope>
    <source>
        <strain evidence="12 13">Fo_A13</strain>
    </source>
</reference>
<evidence type="ECO:0000256" key="2">
    <source>
        <dbReference type="ARBA" id="ARBA00008721"/>
    </source>
</evidence>
<keyword evidence="7" id="KW-0862">Zinc</keyword>
<dbReference type="Gene3D" id="3.40.390.10">
    <property type="entry name" value="Collagenase (Catalytic Domain)"/>
    <property type="match status" value="1"/>
</dbReference>
<dbReference type="VEuPathDB" id="FungiDB:FOXG_22890"/>
<dbReference type="CDD" id="cd04275">
    <property type="entry name" value="ZnMc_pappalysin_like"/>
    <property type="match status" value="1"/>
</dbReference>
<accession>A0A420MRA1</accession>
<evidence type="ECO:0000256" key="7">
    <source>
        <dbReference type="ARBA" id="ARBA00022833"/>
    </source>
</evidence>
<dbReference type="VEuPathDB" id="FungiDB:HZS61_004768"/>
<dbReference type="GO" id="GO:0006508">
    <property type="term" value="P:proteolysis"/>
    <property type="evidence" value="ECO:0007669"/>
    <property type="project" value="UniProtKB-KW"/>
</dbReference>
<evidence type="ECO:0000313" key="13">
    <source>
        <dbReference type="Proteomes" id="UP000285084"/>
    </source>
</evidence>
<gene>
    <name evidence="12" type="ORF">BFJ69_g11792</name>
</gene>
<feature type="chain" id="PRO_5019560232" description="Peptidase M43 pregnancy-associated plasma-A domain-containing protein" evidence="10">
    <location>
        <begin position="24"/>
        <end position="307"/>
    </location>
</feature>
<dbReference type="EMBL" id="MRCX01000132">
    <property type="protein sequence ID" value="RKK70530.1"/>
    <property type="molecule type" value="Genomic_DNA"/>
</dbReference>
<dbReference type="InterPro" id="IPR024079">
    <property type="entry name" value="MetalloPept_cat_dom_sf"/>
</dbReference>
<proteinExistence type="inferred from homology"/>
<evidence type="ECO:0000256" key="4">
    <source>
        <dbReference type="ARBA" id="ARBA00022723"/>
    </source>
</evidence>
<dbReference type="VEuPathDB" id="FungiDB:FOZG_13641"/>
<keyword evidence="5 10" id="KW-0732">Signal</keyword>
<dbReference type="AlphaFoldDB" id="A0A420MRA1"/>